<evidence type="ECO:0000313" key="2">
    <source>
        <dbReference type="Proteomes" id="UP000767291"/>
    </source>
</evidence>
<gene>
    <name evidence="1" type="ORF">J2Z43_000450</name>
</gene>
<evidence type="ECO:0000313" key="1">
    <source>
        <dbReference type="EMBL" id="MBP1854060.1"/>
    </source>
</evidence>
<dbReference type="RefSeq" id="WP_268828381.1">
    <property type="nucleotide sequence ID" value="NZ_BAAACS010000017.1"/>
</dbReference>
<proteinExistence type="predicted"/>
<sequence>MSNEKIFMTIDLPNMELREISKGMGKIPKSSKVERKYNKNKYDI</sequence>
<dbReference type="EMBL" id="JAGGJX010000001">
    <property type="protein sequence ID" value="MBP1854060.1"/>
    <property type="molecule type" value="Genomic_DNA"/>
</dbReference>
<dbReference type="Proteomes" id="UP000767291">
    <property type="component" value="Unassembled WGS sequence"/>
</dbReference>
<keyword evidence="2" id="KW-1185">Reference proteome</keyword>
<organism evidence="1 2">
    <name type="scientific">Metaclostridioides mangenotii</name>
    <dbReference type="NCBI Taxonomy" id="1540"/>
    <lineage>
        <taxon>Bacteria</taxon>
        <taxon>Bacillati</taxon>
        <taxon>Bacillota</taxon>
        <taxon>Clostridia</taxon>
        <taxon>Peptostreptococcales</taxon>
        <taxon>Peptostreptococcaceae</taxon>
        <taxon>Metaclostridioides</taxon>
    </lineage>
</organism>
<comment type="caution">
    <text evidence="1">The sequence shown here is derived from an EMBL/GenBank/DDBJ whole genome shotgun (WGS) entry which is preliminary data.</text>
</comment>
<accession>A0ABS4E7Z5</accession>
<name>A0ABS4E7Z5_9FIRM</name>
<reference evidence="1 2" key="1">
    <citation type="submission" date="2021-03" db="EMBL/GenBank/DDBJ databases">
        <title>Genomic Encyclopedia of Type Strains, Phase IV (KMG-IV): sequencing the most valuable type-strain genomes for metagenomic binning, comparative biology and taxonomic classification.</title>
        <authorList>
            <person name="Goeker M."/>
        </authorList>
    </citation>
    <scope>NUCLEOTIDE SEQUENCE [LARGE SCALE GENOMIC DNA]</scope>
    <source>
        <strain evidence="1 2">DSM 1289</strain>
    </source>
</reference>
<protein>
    <submittedName>
        <fullName evidence="1">Uncharacterized protein</fullName>
    </submittedName>
</protein>